<evidence type="ECO:0000313" key="5">
    <source>
        <dbReference type="Proteomes" id="UP000032748"/>
    </source>
</evidence>
<feature type="domain" description="Baseplate J-like central" evidence="2">
    <location>
        <begin position="203"/>
        <end position="278"/>
    </location>
</feature>
<sequence>MRELPKPVFVEIDPAATEAALIARYEAKSGKTLYPAQVERLFIDLIAYTKTLSDMAIQNAGEQSLVRFAEAPILDYLGELVATPRLLAAPARCPIRFNMPAAVQQPLLIPAGTRVSTQDAKITFLTDQGATIPTGQVQANTTATCLTAGTIGNGWAVGQISSIGNTPAAGLTATNTSVTADGAEDEDDERYRERIILAPEAFSNAGSRGAYRYHALAVHQSIIDVAVHGPDEGQPDGHVALFPLTNTGLPSAELLQQIKSQVSGEKLRPLCDTVHALAPTEVAYSIKARLTFYATADRVEAMKAAKAAADAYVAERRAGLGRDLVPEQITALLQGSGVYRAELELPSALRELQSNEWANNTSVLLEDAGVAYG</sequence>
<protein>
    <submittedName>
        <fullName evidence="4">Putative phage baseplate assembly protein gpJ</fullName>
    </submittedName>
</protein>
<dbReference type="AlphaFoldDB" id="A0A0D5Y425"/>
<accession>A0A0D5Y425</accession>
<reference evidence="4 5" key="1">
    <citation type="journal article" date="2015" name="Mol. Plant Microbe Interact.">
        <title>Comparative Genomic Analysis of Pseudomonas chlororaphis PCL1606 Reveals New Insight into Antifungal Compounds Involved in Biocontrol.</title>
        <authorList>
            <person name="Calderon C.E."/>
            <person name="Ramos C."/>
            <person name="de Vicente A."/>
            <person name="Cazorla F.M."/>
        </authorList>
    </citation>
    <scope>NUCLEOTIDE SEQUENCE [LARGE SCALE GENOMIC DNA]</scope>
    <source>
        <strain evidence="4 5">PCL1606</strain>
    </source>
</reference>
<organism evidence="4 5">
    <name type="scientific">Pseudomonas chlororaphis</name>
    <dbReference type="NCBI Taxonomy" id="587753"/>
    <lineage>
        <taxon>Bacteria</taxon>
        <taxon>Pseudomonadati</taxon>
        <taxon>Pseudomonadota</taxon>
        <taxon>Gammaproteobacteria</taxon>
        <taxon>Pseudomonadales</taxon>
        <taxon>Pseudomonadaceae</taxon>
        <taxon>Pseudomonas</taxon>
    </lineage>
</organism>
<dbReference type="RefSeq" id="WP_045884702.1">
    <property type="nucleotide sequence ID" value="NZ_CP011110.1"/>
</dbReference>
<dbReference type="KEGG" id="pcz:PCL1606_42700"/>
<dbReference type="OrthoDB" id="9793802at2"/>
<feature type="domain" description="Baseplate protein J-like barrel" evidence="1">
    <location>
        <begin position="105"/>
        <end position="182"/>
    </location>
</feature>
<dbReference type="InterPro" id="IPR014507">
    <property type="entry name" value="Baseplate_assembly_J_pred"/>
</dbReference>
<dbReference type="PANTHER" id="PTHR35862:SF1">
    <property type="entry name" value="FELS-2 PROPHAGE PROTEIN"/>
    <property type="match status" value="1"/>
</dbReference>
<dbReference type="InterPro" id="IPR058530">
    <property type="entry name" value="Baseplate_J-like_C"/>
</dbReference>
<dbReference type="Proteomes" id="UP000032748">
    <property type="component" value="Chromosome"/>
</dbReference>
<gene>
    <name evidence="4" type="ORF">PCL1606_42700</name>
</gene>
<evidence type="ECO:0000259" key="3">
    <source>
        <dbReference type="Pfam" id="PF26079"/>
    </source>
</evidence>
<dbReference type="InterPro" id="IPR006949">
    <property type="entry name" value="Barrel_Baseplate_J-like"/>
</dbReference>
<dbReference type="InterPro" id="IPR058531">
    <property type="entry name" value="Baseplate_J_M"/>
</dbReference>
<dbReference type="InterPro" id="IPR052726">
    <property type="entry name" value="Phage_Baseplate_Hub"/>
</dbReference>
<evidence type="ECO:0000259" key="1">
    <source>
        <dbReference type="Pfam" id="PF04865"/>
    </source>
</evidence>
<evidence type="ECO:0000313" key="4">
    <source>
        <dbReference type="EMBL" id="AKA25717.1"/>
    </source>
</evidence>
<dbReference type="PIRSF" id="PIRSF020481">
    <property type="entry name" value="BAP"/>
    <property type="match status" value="1"/>
</dbReference>
<dbReference type="Pfam" id="PF26078">
    <property type="entry name" value="Baseplate_J_M"/>
    <property type="match status" value="1"/>
</dbReference>
<dbReference type="Pfam" id="PF26079">
    <property type="entry name" value="Baseplate_J_C"/>
    <property type="match status" value="1"/>
</dbReference>
<name>A0A0D5Y425_9PSED</name>
<evidence type="ECO:0000259" key="2">
    <source>
        <dbReference type="Pfam" id="PF26078"/>
    </source>
</evidence>
<feature type="domain" description="Baseplate J-like C-terminal" evidence="3">
    <location>
        <begin position="284"/>
        <end position="363"/>
    </location>
</feature>
<dbReference type="PATRIC" id="fig|587753.10.peg.4268"/>
<proteinExistence type="predicted"/>
<dbReference type="EMBL" id="CP011110">
    <property type="protein sequence ID" value="AKA25717.1"/>
    <property type="molecule type" value="Genomic_DNA"/>
</dbReference>
<dbReference type="PANTHER" id="PTHR35862">
    <property type="entry name" value="FELS-2 PROPHAGE PROTEIN"/>
    <property type="match status" value="1"/>
</dbReference>
<dbReference type="Pfam" id="PF04865">
    <property type="entry name" value="Baseplate_J"/>
    <property type="match status" value="1"/>
</dbReference>